<dbReference type="GO" id="GO:0016301">
    <property type="term" value="F:kinase activity"/>
    <property type="evidence" value="ECO:0007669"/>
    <property type="project" value="UniProtKB-KW"/>
</dbReference>
<dbReference type="PANTHER" id="PTHR21310:SF58">
    <property type="entry name" value="AMINOGLYCOSIDE PHOSPHOTRANSFERASE DOMAIN-CONTAINING PROTEIN"/>
    <property type="match status" value="1"/>
</dbReference>
<dbReference type="PANTHER" id="PTHR21310">
    <property type="entry name" value="AMINOGLYCOSIDE PHOSPHOTRANSFERASE-RELATED-RELATED"/>
    <property type="match status" value="1"/>
</dbReference>
<dbReference type="SUPFAM" id="SSF56112">
    <property type="entry name" value="Protein kinase-like (PK-like)"/>
    <property type="match status" value="1"/>
</dbReference>
<evidence type="ECO:0000313" key="3">
    <source>
        <dbReference type="Proteomes" id="UP001174936"/>
    </source>
</evidence>
<accession>A0AA40CXN1</accession>
<keyword evidence="2" id="KW-0418">Kinase</keyword>
<dbReference type="InterPro" id="IPR011009">
    <property type="entry name" value="Kinase-like_dom_sf"/>
</dbReference>
<evidence type="ECO:0000259" key="1">
    <source>
        <dbReference type="Pfam" id="PF01636"/>
    </source>
</evidence>
<feature type="domain" description="Aminoglycoside phosphotransferase" evidence="1">
    <location>
        <begin position="89"/>
        <end position="273"/>
    </location>
</feature>
<evidence type="ECO:0000313" key="2">
    <source>
        <dbReference type="EMBL" id="KAK0655340.1"/>
    </source>
</evidence>
<dbReference type="Proteomes" id="UP001174936">
    <property type="component" value="Unassembled WGS sequence"/>
</dbReference>
<gene>
    <name evidence="2" type="ORF">B0T16DRAFT_424279</name>
</gene>
<keyword evidence="3" id="KW-1185">Reference proteome</keyword>
<proteinExistence type="predicted"/>
<dbReference type="Pfam" id="PF01636">
    <property type="entry name" value="APH"/>
    <property type="match status" value="1"/>
</dbReference>
<organism evidence="2 3">
    <name type="scientific">Cercophora newfieldiana</name>
    <dbReference type="NCBI Taxonomy" id="92897"/>
    <lineage>
        <taxon>Eukaryota</taxon>
        <taxon>Fungi</taxon>
        <taxon>Dikarya</taxon>
        <taxon>Ascomycota</taxon>
        <taxon>Pezizomycotina</taxon>
        <taxon>Sordariomycetes</taxon>
        <taxon>Sordariomycetidae</taxon>
        <taxon>Sordariales</taxon>
        <taxon>Lasiosphaeriaceae</taxon>
        <taxon>Cercophora</taxon>
    </lineage>
</organism>
<dbReference type="Gene3D" id="3.90.1200.10">
    <property type="match status" value="1"/>
</dbReference>
<name>A0AA40CXN1_9PEZI</name>
<sequence>MRRRSPRRRSVREIDSCSWLIGGKLVLSRQSSPLPDRPSWADGKGAFFVLSDAPDPVPESQPLPENTPDFQPEGLRFAPLSHPIGLVYSAGSSAAVWRAGDAFIKVRFVSSDRANATREHATLEFIHAKKDQQPLGFDIPSVLYQAEWGNRYYIVLGRVPGQTLAEAWPTMDETLRQYYIGCVAKICKEMAEWKGDAISGVDGRELADAILARNDTPESFTPQRLLEHCARMGMDTSSKFVFYHSDMGPTNILVDPATRALGIIDWETAGYVPREWVRTKFHLSSGMDFPNGEESWKSDWRRLVARKLAELGFEEVVDNWVESGPMA</sequence>
<comment type="caution">
    <text evidence="2">The sequence shown here is derived from an EMBL/GenBank/DDBJ whole genome shotgun (WGS) entry which is preliminary data.</text>
</comment>
<dbReference type="InterPro" id="IPR002575">
    <property type="entry name" value="Aminoglycoside_PTrfase"/>
</dbReference>
<dbReference type="EMBL" id="JAULSV010000001">
    <property type="protein sequence ID" value="KAK0655340.1"/>
    <property type="molecule type" value="Genomic_DNA"/>
</dbReference>
<dbReference type="AlphaFoldDB" id="A0AA40CXN1"/>
<protein>
    <submittedName>
        <fullName evidence="2">Kinase-like domain-containing protein</fullName>
    </submittedName>
</protein>
<keyword evidence="2" id="KW-0808">Transferase</keyword>
<reference evidence="2" key="1">
    <citation type="submission" date="2023-06" db="EMBL/GenBank/DDBJ databases">
        <title>Genome-scale phylogeny and comparative genomics of the fungal order Sordariales.</title>
        <authorList>
            <consortium name="Lawrence Berkeley National Laboratory"/>
            <person name="Hensen N."/>
            <person name="Bonometti L."/>
            <person name="Westerberg I."/>
            <person name="Brannstrom I.O."/>
            <person name="Guillou S."/>
            <person name="Cros-Aarteil S."/>
            <person name="Calhoun S."/>
            <person name="Haridas S."/>
            <person name="Kuo A."/>
            <person name="Mondo S."/>
            <person name="Pangilinan J."/>
            <person name="Riley R."/>
            <person name="Labutti K."/>
            <person name="Andreopoulos B."/>
            <person name="Lipzen A."/>
            <person name="Chen C."/>
            <person name="Yanf M."/>
            <person name="Daum C."/>
            <person name="Ng V."/>
            <person name="Clum A."/>
            <person name="Steindorff A."/>
            <person name="Ohm R."/>
            <person name="Martin F."/>
            <person name="Silar P."/>
            <person name="Natvig D."/>
            <person name="Lalanne C."/>
            <person name="Gautier V."/>
            <person name="Ament-Velasquez S.L."/>
            <person name="Kruys A."/>
            <person name="Hutchinson M.I."/>
            <person name="Powell A.J."/>
            <person name="Barry K."/>
            <person name="Miller A.N."/>
            <person name="Grigoriev I.V."/>
            <person name="Debuchy R."/>
            <person name="Gladieux P."/>
            <person name="Thoren M.H."/>
            <person name="Johannesson H."/>
        </authorList>
    </citation>
    <scope>NUCLEOTIDE SEQUENCE</scope>
    <source>
        <strain evidence="2">SMH2532-1</strain>
    </source>
</reference>
<dbReference type="InterPro" id="IPR051678">
    <property type="entry name" value="AGP_Transferase"/>
</dbReference>